<accession>A0ABP5J5Y8</accession>
<evidence type="ECO:0000313" key="1">
    <source>
        <dbReference type="EMBL" id="GAA2111546.1"/>
    </source>
</evidence>
<dbReference type="RefSeq" id="WP_344223637.1">
    <property type="nucleotide sequence ID" value="NZ_BAAAQA010000004.1"/>
</dbReference>
<organism evidence="1 2">
    <name type="scientific">Kocuria atrinae</name>
    <dbReference type="NCBI Taxonomy" id="592377"/>
    <lineage>
        <taxon>Bacteria</taxon>
        <taxon>Bacillati</taxon>
        <taxon>Actinomycetota</taxon>
        <taxon>Actinomycetes</taxon>
        <taxon>Micrococcales</taxon>
        <taxon>Micrococcaceae</taxon>
        <taxon>Kocuria</taxon>
    </lineage>
</organism>
<sequence length="107" mass="11189">MSDLQCPATVVFVADAAAADNLPTSRFRVAQVMSPYVRTPMDLVGAVENAADEYRGECVAVVAPRPLVIEALDEVSAGGSSATPSPDDPWVAVDVDSAGWTLLHTES</sequence>
<protein>
    <submittedName>
        <fullName evidence="1">Uncharacterized protein</fullName>
    </submittedName>
</protein>
<proteinExistence type="predicted"/>
<name>A0ABP5J5Y8_9MICC</name>
<dbReference type="EMBL" id="BAAAQA010000004">
    <property type="protein sequence ID" value="GAA2111546.1"/>
    <property type="molecule type" value="Genomic_DNA"/>
</dbReference>
<reference evidence="2" key="1">
    <citation type="journal article" date="2019" name="Int. J. Syst. Evol. Microbiol.">
        <title>The Global Catalogue of Microorganisms (GCM) 10K type strain sequencing project: providing services to taxonomists for standard genome sequencing and annotation.</title>
        <authorList>
            <consortium name="The Broad Institute Genomics Platform"/>
            <consortium name="The Broad Institute Genome Sequencing Center for Infectious Disease"/>
            <person name="Wu L."/>
            <person name="Ma J."/>
        </authorList>
    </citation>
    <scope>NUCLEOTIDE SEQUENCE [LARGE SCALE GENOMIC DNA]</scope>
    <source>
        <strain evidence="2">JCM 15914</strain>
    </source>
</reference>
<keyword evidence="2" id="KW-1185">Reference proteome</keyword>
<comment type="caution">
    <text evidence="1">The sequence shown here is derived from an EMBL/GenBank/DDBJ whole genome shotgun (WGS) entry which is preliminary data.</text>
</comment>
<evidence type="ECO:0000313" key="2">
    <source>
        <dbReference type="Proteomes" id="UP001500166"/>
    </source>
</evidence>
<dbReference type="Proteomes" id="UP001500166">
    <property type="component" value="Unassembled WGS sequence"/>
</dbReference>
<gene>
    <name evidence="1" type="ORF">GCM10009824_06930</name>
</gene>